<keyword evidence="3 6" id="KW-1133">Transmembrane helix</keyword>
<protein>
    <recommendedName>
        <fullName evidence="7">Major facilitator superfamily (MFS) profile domain-containing protein</fullName>
    </recommendedName>
</protein>
<evidence type="ECO:0000256" key="5">
    <source>
        <dbReference type="SAM" id="MobiDB-lite"/>
    </source>
</evidence>
<dbReference type="PANTHER" id="PTHR23502">
    <property type="entry name" value="MAJOR FACILITATOR SUPERFAMILY"/>
    <property type="match status" value="1"/>
</dbReference>
<dbReference type="OrthoDB" id="5296287at2759"/>
<feature type="compositionally biased region" description="Basic and acidic residues" evidence="5">
    <location>
        <begin position="1"/>
        <end position="12"/>
    </location>
</feature>
<dbReference type="InterPro" id="IPR005829">
    <property type="entry name" value="Sugar_transporter_CS"/>
</dbReference>
<dbReference type="AlphaFoldDB" id="A0A3D8SI68"/>
<evidence type="ECO:0000256" key="6">
    <source>
        <dbReference type="SAM" id="Phobius"/>
    </source>
</evidence>
<feature type="transmembrane region" description="Helical" evidence="6">
    <location>
        <begin position="159"/>
        <end position="179"/>
    </location>
</feature>
<organism evidence="8 9">
    <name type="scientific">Coleophoma crateriformis</name>
    <dbReference type="NCBI Taxonomy" id="565419"/>
    <lineage>
        <taxon>Eukaryota</taxon>
        <taxon>Fungi</taxon>
        <taxon>Dikarya</taxon>
        <taxon>Ascomycota</taxon>
        <taxon>Pezizomycotina</taxon>
        <taxon>Leotiomycetes</taxon>
        <taxon>Helotiales</taxon>
        <taxon>Dermateaceae</taxon>
        <taxon>Coleophoma</taxon>
    </lineage>
</organism>
<feature type="transmembrane region" description="Helical" evidence="6">
    <location>
        <begin position="392"/>
        <end position="413"/>
    </location>
</feature>
<feature type="transmembrane region" description="Helical" evidence="6">
    <location>
        <begin position="118"/>
        <end position="139"/>
    </location>
</feature>
<feature type="transmembrane region" description="Helical" evidence="6">
    <location>
        <begin position="275"/>
        <end position="295"/>
    </location>
</feature>
<keyword evidence="9" id="KW-1185">Reference proteome</keyword>
<evidence type="ECO:0000313" key="8">
    <source>
        <dbReference type="EMBL" id="RDW85972.1"/>
    </source>
</evidence>
<feature type="transmembrane region" description="Helical" evidence="6">
    <location>
        <begin position="186"/>
        <end position="206"/>
    </location>
</feature>
<gene>
    <name evidence="8" type="ORF">BP5796_04297</name>
</gene>
<comment type="caution">
    <text evidence="8">The sequence shown here is derived from an EMBL/GenBank/DDBJ whole genome shotgun (WGS) entry which is preliminary data.</text>
</comment>
<dbReference type="InterPro" id="IPR011701">
    <property type="entry name" value="MFS"/>
</dbReference>
<dbReference type="CDD" id="cd17323">
    <property type="entry name" value="MFS_Tpo1_MDR_like"/>
    <property type="match status" value="1"/>
</dbReference>
<dbReference type="Pfam" id="PF07690">
    <property type="entry name" value="MFS_1"/>
    <property type="match status" value="1"/>
</dbReference>
<dbReference type="PROSITE" id="PS50850">
    <property type="entry name" value="MFS"/>
    <property type="match status" value="1"/>
</dbReference>
<feature type="transmembrane region" description="Helical" evidence="6">
    <location>
        <begin position="250"/>
        <end position="269"/>
    </location>
</feature>
<dbReference type="GO" id="GO:0022857">
    <property type="term" value="F:transmembrane transporter activity"/>
    <property type="evidence" value="ECO:0007669"/>
    <property type="project" value="InterPro"/>
</dbReference>
<evidence type="ECO:0000256" key="3">
    <source>
        <dbReference type="ARBA" id="ARBA00022989"/>
    </source>
</evidence>
<evidence type="ECO:0000259" key="7">
    <source>
        <dbReference type="PROSITE" id="PS50850"/>
    </source>
</evidence>
<feature type="transmembrane region" description="Helical" evidence="6">
    <location>
        <begin position="434"/>
        <end position="453"/>
    </location>
</feature>
<dbReference type="InterPro" id="IPR036259">
    <property type="entry name" value="MFS_trans_sf"/>
</dbReference>
<dbReference type="EMBL" id="PDLN01000005">
    <property type="protein sequence ID" value="RDW85972.1"/>
    <property type="molecule type" value="Genomic_DNA"/>
</dbReference>
<proteinExistence type="predicted"/>
<comment type="subcellular location">
    <subcellularLocation>
        <location evidence="1">Membrane</location>
        <topology evidence="1">Multi-pass membrane protein</topology>
    </subcellularLocation>
</comment>
<evidence type="ECO:0000256" key="2">
    <source>
        <dbReference type="ARBA" id="ARBA00022692"/>
    </source>
</evidence>
<sequence length="561" mass="61647">MKIQDWQEKELEVGIASAHDSLEATEAGHQSDPQMTERSTNAGPPPSGTDADLCQSKSQGNFMTKLERAVSTLSSSRKTEKRLERAKHPEMNLAENVVGWEGQADPTMPLNFATRRKWLLLILTSSTTLMVALTSAMIAPGVTYISQEFGNSSNVLDTIIVTIFLLGFAVGPIVLSPLSEIYGRKLILTCGNVFFLLWQIGCALAPNIASLIVFRFLAGVGGSASLTIGGGLISDLFYIDERGTASSMYAIGPLFGPVLGPICGGFIAERLGWRWVFWVLLIFSAILLLTLEIFSKETNHRVIMRWKVEKLRKELCNDNLRSCYDDPGAALRTPSETLAISLIRPLKMLFFSPILFILATYMAFIYGLQYLLSTTIPLVFQTTYHWKPELTGLAYIGLGLGFFGGIMAVARINDATVVRLTKANHGVPEPEMRLPACVLFACFIPVSFFWYGWSTFYETHWVVPIIGLIPFGLGQIGVFIPIQTYVIDSFPEFAASGMAALTIMRSLLGAVLPLAGTKMYDSLGLGWGNSLLGFVAMSLIPFPILIFKFGGAVRKKYPLEL</sequence>
<feature type="transmembrane region" description="Helical" evidence="6">
    <location>
        <begin position="459"/>
        <end position="481"/>
    </location>
</feature>
<feature type="transmembrane region" description="Helical" evidence="6">
    <location>
        <begin position="527"/>
        <end position="547"/>
    </location>
</feature>
<keyword evidence="2 6" id="KW-0812">Transmembrane</keyword>
<name>A0A3D8SI68_9HELO</name>
<dbReference type="InterPro" id="IPR020846">
    <property type="entry name" value="MFS_dom"/>
</dbReference>
<dbReference type="GO" id="GO:0016020">
    <property type="term" value="C:membrane"/>
    <property type="evidence" value="ECO:0007669"/>
    <property type="project" value="UniProtKB-SubCell"/>
</dbReference>
<feature type="compositionally biased region" description="Polar residues" evidence="5">
    <location>
        <begin position="31"/>
        <end position="42"/>
    </location>
</feature>
<evidence type="ECO:0000313" key="9">
    <source>
        <dbReference type="Proteomes" id="UP000256328"/>
    </source>
</evidence>
<dbReference type="SUPFAM" id="SSF103473">
    <property type="entry name" value="MFS general substrate transporter"/>
    <property type="match status" value="1"/>
</dbReference>
<dbReference type="Proteomes" id="UP000256328">
    <property type="component" value="Unassembled WGS sequence"/>
</dbReference>
<evidence type="ECO:0000256" key="4">
    <source>
        <dbReference type="ARBA" id="ARBA00023136"/>
    </source>
</evidence>
<feature type="region of interest" description="Disordered" evidence="5">
    <location>
        <begin position="1"/>
        <end position="56"/>
    </location>
</feature>
<evidence type="ECO:0000256" key="1">
    <source>
        <dbReference type="ARBA" id="ARBA00004141"/>
    </source>
</evidence>
<keyword evidence="4 6" id="KW-0472">Membrane</keyword>
<feature type="transmembrane region" description="Helical" evidence="6">
    <location>
        <begin position="493"/>
        <end position="515"/>
    </location>
</feature>
<dbReference type="Gene3D" id="1.20.1250.20">
    <property type="entry name" value="MFS general substrate transporter like domains"/>
    <property type="match status" value="1"/>
</dbReference>
<dbReference type="GO" id="GO:0140115">
    <property type="term" value="P:export across plasma membrane"/>
    <property type="evidence" value="ECO:0007669"/>
    <property type="project" value="UniProtKB-ARBA"/>
</dbReference>
<dbReference type="PROSITE" id="PS00216">
    <property type="entry name" value="SUGAR_TRANSPORT_1"/>
    <property type="match status" value="1"/>
</dbReference>
<feature type="transmembrane region" description="Helical" evidence="6">
    <location>
        <begin position="348"/>
        <end position="372"/>
    </location>
</feature>
<feature type="transmembrane region" description="Helical" evidence="6">
    <location>
        <begin position="212"/>
        <end position="238"/>
    </location>
</feature>
<dbReference type="PANTHER" id="PTHR23502:SF33">
    <property type="entry name" value="MAJOR FACILITATOR SUPERFAMILY (MFS) PROFILE DOMAIN-CONTAINING PROTEIN-RELATED"/>
    <property type="match status" value="1"/>
</dbReference>
<reference evidence="8 9" key="1">
    <citation type="journal article" date="2018" name="IMA Fungus">
        <title>IMA Genome-F 9: Draft genome sequence of Annulohypoxylon stygium, Aspergillus mulundensis, Berkeleyomyces basicola (syn. Thielaviopsis basicola), Ceratocystis smalleyi, two Cercospora beticola strains, Coleophoma cylindrospora, Fusarium fracticaudum, Phialophora cf. hyalina, and Morchella septimelata.</title>
        <authorList>
            <person name="Wingfield B.D."/>
            <person name="Bills G.F."/>
            <person name="Dong Y."/>
            <person name="Huang W."/>
            <person name="Nel W.J."/>
            <person name="Swalarsk-Parry B.S."/>
            <person name="Vaghefi N."/>
            <person name="Wilken P.M."/>
            <person name="An Z."/>
            <person name="de Beer Z.W."/>
            <person name="De Vos L."/>
            <person name="Chen L."/>
            <person name="Duong T.A."/>
            <person name="Gao Y."/>
            <person name="Hammerbacher A."/>
            <person name="Kikkert J.R."/>
            <person name="Li Y."/>
            <person name="Li H."/>
            <person name="Li K."/>
            <person name="Li Q."/>
            <person name="Liu X."/>
            <person name="Ma X."/>
            <person name="Naidoo K."/>
            <person name="Pethybridge S.J."/>
            <person name="Sun J."/>
            <person name="Steenkamp E.T."/>
            <person name="van der Nest M.A."/>
            <person name="van Wyk S."/>
            <person name="Wingfield M.J."/>
            <person name="Xiong C."/>
            <person name="Yue Q."/>
            <person name="Zhang X."/>
        </authorList>
    </citation>
    <scope>NUCLEOTIDE SEQUENCE [LARGE SCALE GENOMIC DNA]</scope>
    <source>
        <strain evidence="8 9">BP5796</strain>
    </source>
</reference>
<accession>A0A3D8SI68</accession>
<feature type="domain" description="Major facilitator superfamily (MFS) profile" evidence="7">
    <location>
        <begin position="120"/>
        <end position="556"/>
    </location>
</feature>
<dbReference type="FunFam" id="1.20.1250.20:FF:000460">
    <property type="entry name" value="MFS multidrug transporter, putative"/>
    <property type="match status" value="1"/>
</dbReference>
<dbReference type="GO" id="GO:0042908">
    <property type="term" value="P:xenobiotic transport"/>
    <property type="evidence" value="ECO:0007669"/>
    <property type="project" value="UniProtKB-ARBA"/>
</dbReference>